<sequence length="715" mass="77137">MSTVTPAVHVGAVVPTATGQVGVNPVSILPPASVLGIDRNLHTSQGTVTPDLARGTIRTITRGPSSRPATTTREAFFSATTNAAGDIDISIINPALESFLEDAAQNVPACGLKRRAYCGARAFVDHFETQFDKSVQVIEDLEEAIFEGAPKHPIKIEVEKAIDLTNAEGEAEAVPDVAFSIMSEGEVTAVEAGAPAAIGALGVGFLAYAFHVYGATKNSGSTKPLITGIHVPSASLKAVKQTKRPTKTATVSTRSSTTTSSCPDPTKTPLLCNYDEEKLDCDSKVSGKELVCESGEHEGCECLAPMVFKGAGASEEERAAMAEIAELFRTLPKEFPKLSKHGECSKKMENMSPKVFKTLDKDASGYYTPADAYSDAYNRYSFTLDWKKSGKQECLNQCRQIFEEGFTTNTACSYDSHTMAHNGTLALDCGVASFEIFNPDTASSGPTCKNDASPIPYNVFSGSDGIIYKEFCQKWDAKSGLRMVVDSKGTSKIPKPQLGRRTPPANQDTWLKYNFELNYKPETGAQAGAQCKVTCKDAFTAFANSKCGQKGGQGNTMANYAEYDAGCGKFSYQITKPVPKTLSEPKCFGTDEFGEHEDINPSFQEQYVGYVCTGSALRNITKGDSSTFIHFDTITNKAPYQLNVYWADGCSLETTEENILLWKPLGDLNTANCASLLLDSYKKCNNNGAGGRIQAGCLVYEFKASTERPSWYIPK</sequence>
<keyword evidence="2" id="KW-1185">Reference proteome</keyword>
<dbReference type="GeneID" id="69009571"/>
<name>A0A8H4FG10_COLGL</name>
<dbReference type="AlphaFoldDB" id="A0A8H4FG10"/>
<dbReference type="RefSeq" id="XP_045259536.1">
    <property type="nucleotide sequence ID" value="XM_045402501.1"/>
</dbReference>
<reference evidence="1" key="2">
    <citation type="submission" date="2020-03" db="EMBL/GenBank/DDBJ databases">
        <authorList>
            <person name="Fu F.-F."/>
            <person name="Chen J."/>
        </authorList>
    </citation>
    <scope>NUCLEOTIDE SEQUENCE</scope>
    <source>
        <strain evidence="1">Lc1</strain>
    </source>
</reference>
<evidence type="ECO:0000313" key="1">
    <source>
        <dbReference type="EMBL" id="KAF3800376.1"/>
    </source>
</evidence>
<dbReference type="EMBL" id="WVTB01000076">
    <property type="protein sequence ID" value="KAF3800376.1"/>
    <property type="molecule type" value="Genomic_DNA"/>
</dbReference>
<protein>
    <submittedName>
        <fullName evidence="1">Uncharacterized protein</fullName>
    </submittedName>
</protein>
<accession>A0A8H4FG10</accession>
<proteinExistence type="predicted"/>
<comment type="caution">
    <text evidence="1">The sequence shown here is derived from an EMBL/GenBank/DDBJ whole genome shotgun (WGS) entry which is preliminary data.</text>
</comment>
<organism evidence="1 2">
    <name type="scientific">Colletotrichum gloeosporioides</name>
    <name type="common">Anthracnose fungus</name>
    <name type="synonym">Glomerella cingulata</name>
    <dbReference type="NCBI Taxonomy" id="474922"/>
    <lineage>
        <taxon>Eukaryota</taxon>
        <taxon>Fungi</taxon>
        <taxon>Dikarya</taxon>
        <taxon>Ascomycota</taxon>
        <taxon>Pezizomycotina</taxon>
        <taxon>Sordariomycetes</taxon>
        <taxon>Hypocreomycetidae</taxon>
        <taxon>Glomerellales</taxon>
        <taxon>Glomerellaceae</taxon>
        <taxon>Colletotrichum</taxon>
        <taxon>Colletotrichum gloeosporioides species complex</taxon>
    </lineage>
</organism>
<evidence type="ECO:0000313" key="2">
    <source>
        <dbReference type="Proteomes" id="UP000613401"/>
    </source>
</evidence>
<gene>
    <name evidence="1" type="ORF">GCG54_00002409</name>
</gene>
<dbReference type="Proteomes" id="UP000613401">
    <property type="component" value="Unassembled WGS sequence"/>
</dbReference>
<reference evidence="1" key="1">
    <citation type="journal article" date="2020" name="Phytopathology">
        <title>Genome sequence and comparative analysis of Colletotrichum gloeosporioides isolated from Liriodendron leaves.</title>
        <authorList>
            <person name="Fu F.F."/>
            <person name="Hao Z."/>
            <person name="Wang P."/>
            <person name="Lu Y."/>
            <person name="Xue L.J."/>
            <person name="Wei G."/>
            <person name="Tian Y."/>
            <person name="Baishi H."/>
            <person name="Xu H."/>
            <person name="Shi J."/>
            <person name="Cheng T."/>
            <person name="Wang G."/>
            <person name="Yi Y."/>
            <person name="Chen J."/>
        </authorList>
    </citation>
    <scope>NUCLEOTIDE SEQUENCE</scope>
    <source>
        <strain evidence="1">Lc1</strain>
    </source>
</reference>